<evidence type="ECO:0000313" key="25">
    <source>
        <dbReference type="Proteomes" id="UP000593564"/>
    </source>
</evidence>
<keyword evidence="13 19" id="KW-0472">Membrane</keyword>
<evidence type="ECO:0000256" key="14">
    <source>
        <dbReference type="ARBA" id="ARBA00023157"/>
    </source>
</evidence>
<keyword evidence="7 20" id="KW-0732">Signal</keyword>
<feature type="domain" description="Protein kinase" evidence="21">
    <location>
        <begin position="705"/>
        <end position="992"/>
    </location>
</feature>
<evidence type="ECO:0000256" key="12">
    <source>
        <dbReference type="ARBA" id="ARBA00022989"/>
    </source>
</evidence>
<dbReference type="Pfam" id="PF00954">
    <property type="entry name" value="S_locus_glycop"/>
    <property type="match status" value="1"/>
</dbReference>
<comment type="subcellular location">
    <subcellularLocation>
        <location evidence="1">Cell membrane</location>
        <topology evidence="1">Single-pass type I membrane protein</topology>
    </subcellularLocation>
</comment>
<evidence type="ECO:0000256" key="8">
    <source>
        <dbReference type="ARBA" id="ARBA00022734"/>
    </source>
</evidence>
<keyword evidence="14" id="KW-1015">Disulfide bond</keyword>
<dbReference type="Pfam" id="PF08276">
    <property type="entry name" value="PAN_2"/>
    <property type="match status" value="1"/>
</dbReference>
<dbReference type="GO" id="GO:0005886">
    <property type="term" value="C:plasma membrane"/>
    <property type="evidence" value="ECO:0007669"/>
    <property type="project" value="UniProtKB-SubCell"/>
</dbReference>
<evidence type="ECO:0000256" key="2">
    <source>
        <dbReference type="ARBA" id="ARBA00012513"/>
    </source>
</evidence>
<dbReference type="InterPro" id="IPR036426">
    <property type="entry name" value="Bulb-type_lectin_dom_sf"/>
</dbReference>
<keyword evidence="10" id="KW-0418">Kinase</keyword>
<dbReference type="InterPro" id="IPR000719">
    <property type="entry name" value="Prot_kinase_dom"/>
</dbReference>
<evidence type="ECO:0000256" key="18">
    <source>
        <dbReference type="ARBA" id="ARBA00048679"/>
    </source>
</evidence>
<evidence type="ECO:0000259" key="22">
    <source>
        <dbReference type="PROSITE" id="PS50927"/>
    </source>
</evidence>
<protein>
    <recommendedName>
        <fullName evidence="2">non-specific serine/threonine protein kinase</fullName>
        <ecNumber evidence="2">2.7.11.1</ecNumber>
    </recommendedName>
</protein>
<dbReference type="CDD" id="cd14066">
    <property type="entry name" value="STKc_IRAK"/>
    <property type="match status" value="1"/>
</dbReference>
<dbReference type="PROSITE" id="PS50948">
    <property type="entry name" value="PAN"/>
    <property type="match status" value="1"/>
</dbReference>
<keyword evidence="4" id="KW-0723">Serine/threonine-protein kinase</keyword>
<evidence type="ECO:0000256" key="10">
    <source>
        <dbReference type="ARBA" id="ARBA00022777"/>
    </source>
</evidence>
<dbReference type="SMART" id="SM00108">
    <property type="entry name" value="B_lectin"/>
    <property type="match status" value="1"/>
</dbReference>
<keyword evidence="11" id="KW-0067">ATP-binding</keyword>
<evidence type="ECO:0000256" key="17">
    <source>
        <dbReference type="ARBA" id="ARBA00047899"/>
    </source>
</evidence>
<evidence type="ECO:0000256" key="11">
    <source>
        <dbReference type="ARBA" id="ARBA00022840"/>
    </source>
</evidence>
<dbReference type="InterPro" id="IPR001245">
    <property type="entry name" value="Ser-Thr/Tyr_kinase_cat_dom"/>
</dbReference>
<comment type="catalytic activity">
    <reaction evidence="18">
        <text>L-seryl-[protein] + ATP = O-phospho-L-seryl-[protein] + ADP + H(+)</text>
        <dbReference type="Rhea" id="RHEA:17989"/>
        <dbReference type="Rhea" id="RHEA-COMP:9863"/>
        <dbReference type="Rhea" id="RHEA-COMP:11604"/>
        <dbReference type="ChEBI" id="CHEBI:15378"/>
        <dbReference type="ChEBI" id="CHEBI:29999"/>
        <dbReference type="ChEBI" id="CHEBI:30616"/>
        <dbReference type="ChEBI" id="CHEBI:83421"/>
        <dbReference type="ChEBI" id="CHEBI:456216"/>
        <dbReference type="EC" id="2.7.11.1"/>
    </reaction>
</comment>
<feature type="chain" id="PRO_5029498787" description="non-specific serine/threonine protein kinase" evidence="20">
    <location>
        <begin position="31"/>
        <end position="1026"/>
    </location>
</feature>
<dbReference type="PROSITE" id="PS00108">
    <property type="entry name" value="PROTEIN_KINASE_ST"/>
    <property type="match status" value="1"/>
</dbReference>
<evidence type="ECO:0000256" key="20">
    <source>
        <dbReference type="SAM" id="SignalP"/>
    </source>
</evidence>
<dbReference type="InterPro" id="IPR003609">
    <property type="entry name" value="Pan_app"/>
</dbReference>
<keyword evidence="8" id="KW-0430">Lectin</keyword>
<evidence type="ECO:0000256" key="15">
    <source>
        <dbReference type="ARBA" id="ARBA00023170"/>
    </source>
</evidence>
<evidence type="ECO:0000256" key="5">
    <source>
        <dbReference type="ARBA" id="ARBA00022679"/>
    </source>
</evidence>
<keyword evidence="9" id="KW-0547">Nucleotide-binding</keyword>
<dbReference type="FunFam" id="1.10.510.10:FF:000060">
    <property type="entry name" value="G-type lectin S-receptor-like serine/threonine-protein kinase"/>
    <property type="match status" value="1"/>
</dbReference>
<feature type="signal peptide" evidence="20">
    <location>
        <begin position="1"/>
        <end position="30"/>
    </location>
</feature>
<evidence type="ECO:0000313" key="24">
    <source>
        <dbReference type="EMBL" id="KAF5947364.1"/>
    </source>
</evidence>
<feature type="domain" description="Bulb-type lectin" evidence="22">
    <location>
        <begin position="33"/>
        <end position="153"/>
    </location>
</feature>
<comment type="caution">
    <text evidence="24">The sequence shown here is derived from an EMBL/GenBank/DDBJ whole genome shotgun (WGS) entry which is preliminary data.</text>
</comment>
<evidence type="ECO:0000256" key="19">
    <source>
        <dbReference type="SAM" id="Phobius"/>
    </source>
</evidence>
<dbReference type="Pfam" id="PF01453">
    <property type="entry name" value="B_lectin"/>
    <property type="match status" value="1"/>
</dbReference>
<dbReference type="InterPro" id="IPR001480">
    <property type="entry name" value="Bulb-type_lectin_dom"/>
</dbReference>
<dbReference type="EC" id="2.7.11.1" evidence="2"/>
<keyword evidence="25" id="KW-1185">Reference proteome</keyword>
<keyword evidence="3" id="KW-1003">Cell membrane</keyword>
<dbReference type="InterPro" id="IPR008271">
    <property type="entry name" value="Ser/Thr_kinase_AS"/>
</dbReference>
<evidence type="ECO:0000256" key="4">
    <source>
        <dbReference type="ARBA" id="ARBA00022527"/>
    </source>
</evidence>
<dbReference type="PROSITE" id="PS51257">
    <property type="entry name" value="PROKAR_LIPOPROTEIN"/>
    <property type="match status" value="1"/>
</dbReference>
<keyword evidence="15" id="KW-0675">Receptor</keyword>
<keyword evidence="5" id="KW-0808">Transferase</keyword>
<dbReference type="SMART" id="SM00473">
    <property type="entry name" value="PAN_AP"/>
    <property type="match status" value="1"/>
</dbReference>
<keyword evidence="16" id="KW-0325">Glycoprotein</keyword>
<dbReference type="FunFam" id="3.30.200.20:FF:000330">
    <property type="entry name" value="G-type lectin S-receptor-like serine/threonine-protein kinase At4g03230"/>
    <property type="match status" value="1"/>
</dbReference>
<dbReference type="InterPro" id="IPR000858">
    <property type="entry name" value="S_locus_glycoprot_dom"/>
</dbReference>
<dbReference type="GO" id="GO:0030246">
    <property type="term" value="F:carbohydrate binding"/>
    <property type="evidence" value="ECO:0007669"/>
    <property type="project" value="UniProtKB-KW"/>
</dbReference>
<dbReference type="CDD" id="cd00028">
    <property type="entry name" value="B_lectin"/>
    <property type="match status" value="1"/>
</dbReference>
<dbReference type="SUPFAM" id="SSF56112">
    <property type="entry name" value="Protein kinase-like (PK-like)"/>
    <property type="match status" value="1"/>
</dbReference>
<dbReference type="SMART" id="SM00220">
    <property type="entry name" value="S_TKc"/>
    <property type="match status" value="1"/>
</dbReference>
<dbReference type="Proteomes" id="UP000593564">
    <property type="component" value="Unassembled WGS sequence"/>
</dbReference>
<proteinExistence type="predicted"/>
<evidence type="ECO:0000256" key="6">
    <source>
        <dbReference type="ARBA" id="ARBA00022692"/>
    </source>
</evidence>
<dbReference type="PANTHER" id="PTHR27002">
    <property type="entry name" value="RECEPTOR-LIKE SERINE/THREONINE-PROTEIN KINASE SD1-8"/>
    <property type="match status" value="1"/>
</dbReference>
<keyword evidence="6 19" id="KW-0812">Transmembrane</keyword>
<dbReference type="GO" id="GO:0048544">
    <property type="term" value="P:recognition of pollen"/>
    <property type="evidence" value="ECO:0007669"/>
    <property type="project" value="InterPro"/>
</dbReference>
<dbReference type="InterPro" id="IPR011009">
    <property type="entry name" value="Kinase-like_dom_sf"/>
</dbReference>
<evidence type="ECO:0000256" key="3">
    <source>
        <dbReference type="ARBA" id="ARBA00022475"/>
    </source>
</evidence>
<feature type="domain" description="Apple" evidence="23">
    <location>
        <begin position="348"/>
        <end position="438"/>
    </location>
</feature>
<name>A0A7J7H688_CAMSI</name>
<dbReference type="SUPFAM" id="SSF51110">
    <property type="entry name" value="alpha-D-mannose-specific plant lectins"/>
    <property type="match status" value="1"/>
</dbReference>
<dbReference type="PANTHER" id="PTHR27002:SF1111">
    <property type="entry name" value="NON-SPECIFIC SERINE_THREONINE PROTEIN KINASE"/>
    <property type="match status" value="1"/>
</dbReference>
<reference evidence="25" key="1">
    <citation type="journal article" date="2020" name="Nat. Commun.">
        <title>Genome assembly of wild tea tree DASZ reveals pedigree and selection history of tea varieties.</title>
        <authorList>
            <person name="Zhang W."/>
            <person name="Zhang Y."/>
            <person name="Qiu H."/>
            <person name="Guo Y."/>
            <person name="Wan H."/>
            <person name="Zhang X."/>
            <person name="Scossa F."/>
            <person name="Alseekh S."/>
            <person name="Zhang Q."/>
            <person name="Wang P."/>
            <person name="Xu L."/>
            <person name="Schmidt M.H."/>
            <person name="Jia X."/>
            <person name="Li D."/>
            <person name="Zhu A."/>
            <person name="Guo F."/>
            <person name="Chen W."/>
            <person name="Ni D."/>
            <person name="Usadel B."/>
            <person name="Fernie A.R."/>
            <person name="Wen W."/>
        </authorList>
    </citation>
    <scope>NUCLEOTIDE SEQUENCE [LARGE SCALE GENOMIC DNA]</scope>
    <source>
        <strain evidence="25">cv. G240</strain>
    </source>
</reference>
<dbReference type="EMBL" id="JACBKZ010000006">
    <property type="protein sequence ID" value="KAF5947364.1"/>
    <property type="molecule type" value="Genomic_DNA"/>
</dbReference>
<dbReference type="Gene3D" id="3.30.200.20">
    <property type="entry name" value="Phosphorylase Kinase, domain 1"/>
    <property type="match status" value="1"/>
</dbReference>
<dbReference type="Gene3D" id="2.90.10.10">
    <property type="entry name" value="Bulb-type lectin domain"/>
    <property type="match status" value="1"/>
</dbReference>
<dbReference type="AlphaFoldDB" id="A0A7J7H688"/>
<evidence type="ECO:0000256" key="16">
    <source>
        <dbReference type="ARBA" id="ARBA00023180"/>
    </source>
</evidence>
<evidence type="ECO:0000256" key="13">
    <source>
        <dbReference type="ARBA" id="ARBA00023136"/>
    </source>
</evidence>
<evidence type="ECO:0000259" key="23">
    <source>
        <dbReference type="PROSITE" id="PS50948"/>
    </source>
</evidence>
<reference evidence="24 25" key="2">
    <citation type="submission" date="2020-07" db="EMBL/GenBank/DDBJ databases">
        <title>Genome assembly of wild tea tree DASZ reveals pedigree and selection history of tea varieties.</title>
        <authorList>
            <person name="Zhang W."/>
        </authorList>
    </citation>
    <scope>NUCLEOTIDE SEQUENCE [LARGE SCALE GENOMIC DNA]</scope>
    <source>
        <strain evidence="25">cv. G240</strain>
        <tissue evidence="24">Leaf</tissue>
    </source>
</reference>
<evidence type="ECO:0000256" key="9">
    <source>
        <dbReference type="ARBA" id="ARBA00022741"/>
    </source>
</evidence>
<evidence type="ECO:0000256" key="7">
    <source>
        <dbReference type="ARBA" id="ARBA00022729"/>
    </source>
</evidence>
<dbReference type="GO" id="GO:0004674">
    <property type="term" value="F:protein serine/threonine kinase activity"/>
    <property type="evidence" value="ECO:0007669"/>
    <property type="project" value="UniProtKB-KW"/>
</dbReference>
<dbReference type="CDD" id="cd01098">
    <property type="entry name" value="PAN_AP_plant"/>
    <property type="match status" value="1"/>
</dbReference>
<organism evidence="24 25">
    <name type="scientific">Camellia sinensis</name>
    <name type="common">Tea plant</name>
    <name type="synonym">Thea sinensis</name>
    <dbReference type="NCBI Taxonomy" id="4442"/>
    <lineage>
        <taxon>Eukaryota</taxon>
        <taxon>Viridiplantae</taxon>
        <taxon>Streptophyta</taxon>
        <taxon>Embryophyta</taxon>
        <taxon>Tracheophyta</taxon>
        <taxon>Spermatophyta</taxon>
        <taxon>Magnoliopsida</taxon>
        <taxon>eudicotyledons</taxon>
        <taxon>Gunneridae</taxon>
        <taxon>Pentapetalae</taxon>
        <taxon>asterids</taxon>
        <taxon>Ericales</taxon>
        <taxon>Theaceae</taxon>
        <taxon>Camellia</taxon>
    </lineage>
</organism>
<gene>
    <name evidence="24" type="ORF">HYC85_013321</name>
</gene>
<dbReference type="PROSITE" id="PS50011">
    <property type="entry name" value="PROTEIN_KINASE_DOM"/>
    <property type="match status" value="1"/>
</dbReference>
<dbReference type="Pfam" id="PF07714">
    <property type="entry name" value="PK_Tyr_Ser-Thr"/>
    <property type="match status" value="1"/>
</dbReference>
<keyword evidence="12 19" id="KW-1133">Transmembrane helix</keyword>
<sequence length="1026" mass="114907">MICKSHAIYCLHLLCSLLLSLCSCLHYCAARDTITARNPINNTSNETLISDGKRFELRFLNISGQSSSRYVGIQYYTWRPPEIVWVFNRDNPLPDSATGFFGIKNGSLALWDERGNIYLSTNLGSSRSTAKLLDSGNLVVRDDQSGKSLWESFNNPTDTFLPGMNMNANLKLTSWAGPDDPKSGNFIFQQNEDVKNGYIVFKSDKAHWKSREPNSFNNYSNLYDAVAVFLNSSSNIQSNAGTNSNSSKTIIVPVRNNSNNSRLLMHSIGQVQYFIWIDGKTGSSGWSLIWFEPRDGCSVYNACGDFGSCKINNNRSLCKCLPGFKPTSQESWDSGDFSSGCTRKSAICGGDKEMFLNLNMMKVGKPPDTLLSEVQNEMGCRKECLDIDNCQCHAYSFNEASNPRRDGPRHGCWIWKSVLNNLQEEYATDAHNISVRVVASSIGSTNRSCETCGTNIIPYPISTGPNCGDPMYKNFICDYSTGQVSFQTLRGTFQVININPETRKFVIKVKKEGCDAKNSEPKDLQLSPLSPFNILNSCYSGMQSGNGNDVEFDWNSPSEPLCTLAIDCMDWPNSSCNATRDVKGRCHCNANYQWNGTALACTQVRSRGSTQSGSSNWKTRVILFVVLSMFVLLCIISLIFCRRRMAARRRGSSERREGSQALRMYDMERNVKNLIDSSEFKEDDKKGIDVPFFDLESILEATNYFSDENKLGEGGFGPVYKGIFPGGQEIAIKRLSSHSGQGLEEFKNEVVLIAKLQHRNLVRLLGYCIKGDEKILLYEYMANKSLDTFIFDRTLCLSLDWEKRFNIILGIARGLLYLHQDSRLRIIHRDLKTSNILLDEEMNPKISDFGLARIVKGKETEANTMRIVGTYGYMSPEYALDGLFSVKSDIFSFGVIMLEIVSGKKNTGFYPSKEALNLLGYAWRLWNEEKALDLTDQTLVESCNKGEVLKCINVGFLCVQEDPSDRPNASNVLSMLTSETAIPLPNPKEPAFVAKKWISSEPSSSFDKLETSYSNNELTVSIEPGR</sequence>
<dbReference type="PROSITE" id="PS50927">
    <property type="entry name" value="BULB_LECTIN"/>
    <property type="match status" value="1"/>
</dbReference>
<dbReference type="Gene3D" id="1.10.510.10">
    <property type="entry name" value="Transferase(Phosphotransferase) domain 1"/>
    <property type="match status" value="1"/>
</dbReference>
<accession>A0A7J7H688</accession>
<evidence type="ECO:0000259" key="21">
    <source>
        <dbReference type="PROSITE" id="PS50011"/>
    </source>
</evidence>
<dbReference type="GO" id="GO:0005524">
    <property type="term" value="F:ATP binding"/>
    <property type="evidence" value="ECO:0007669"/>
    <property type="project" value="UniProtKB-KW"/>
</dbReference>
<feature type="transmembrane region" description="Helical" evidence="19">
    <location>
        <begin position="621"/>
        <end position="641"/>
    </location>
</feature>
<comment type="catalytic activity">
    <reaction evidence="17">
        <text>L-threonyl-[protein] + ATP = O-phospho-L-threonyl-[protein] + ADP + H(+)</text>
        <dbReference type="Rhea" id="RHEA:46608"/>
        <dbReference type="Rhea" id="RHEA-COMP:11060"/>
        <dbReference type="Rhea" id="RHEA-COMP:11605"/>
        <dbReference type="ChEBI" id="CHEBI:15378"/>
        <dbReference type="ChEBI" id="CHEBI:30013"/>
        <dbReference type="ChEBI" id="CHEBI:30616"/>
        <dbReference type="ChEBI" id="CHEBI:61977"/>
        <dbReference type="ChEBI" id="CHEBI:456216"/>
        <dbReference type="EC" id="2.7.11.1"/>
    </reaction>
</comment>
<evidence type="ECO:0000256" key="1">
    <source>
        <dbReference type="ARBA" id="ARBA00004251"/>
    </source>
</evidence>